<dbReference type="STRING" id="906689.A0A2I0W4Y6"/>
<dbReference type="Pfam" id="PF14299">
    <property type="entry name" value="PP2"/>
    <property type="match status" value="1"/>
</dbReference>
<dbReference type="EMBL" id="KZ502914">
    <property type="protein sequence ID" value="PKU70724.1"/>
    <property type="molecule type" value="Genomic_DNA"/>
</dbReference>
<dbReference type="Proteomes" id="UP000233837">
    <property type="component" value="Unassembled WGS sequence"/>
</dbReference>
<dbReference type="InterPro" id="IPR025886">
    <property type="entry name" value="PP2-like"/>
</dbReference>
<name>A0A2I0W4Y6_9ASPA</name>
<organism evidence="1 2">
    <name type="scientific">Dendrobium catenatum</name>
    <dbReference type="NCBI Taxonomy" id="906689"/>
    <lineage>
        <taxon>Eukaryota</taxon>
        <taxon>Viridiplantae</taxon>
        <taxon>Streptophyta</taxon>
        <taxon>Embryophyta</taxon>
        <taxon>Tracheophyta</taxon>
        <taxon>Spermatophyta</taxon>
        <taxon>Magnoliopsida</taxon>
        <taxon>Liliopsida</taxon>
        <taxon>Asparagales</taxon>
        <taxon>Orchidaceae</taxon>
        <taxon>Epidendroideae</taxon>
        <taxon>Malaxideae</taxon>
        <taxon>Dendrobiinae</taxon>
        <taxon>Dendrobium</taxon>
    </lineage>
</organism>
<evidence type="ECO:0000313" key="2">
    <source>
        <dbReference type="Proteomes" id="UP000233837"/>
    </source>
</evidence>
<dbReference type="OrthoDB" id="533833at2759"/>
<proteinExistence type="predicted"/>
<gene>
    <name evidence="1" type="primary">PP2A9</name>
    <name evidence="1" type="ORF">MA16_Dca024424</name>
</gene>
<reference evidence="1 2" key="1">
    <citation type="journal article" date="2016" name="Sci. Rep.">
        <title>The Dendrobium catenatum Lindl. genome sequence provides insights into polysaccharide synthase, floral development and adaptive evolution.</title>
        <authorList>
            <person name="Zhang G.Q."/>
            <person name="Xu Q."/>
            <person name="Bian C."/>
            <person name="Tsai W.C."/>
            <person name="Yeh C.M."/>
            <person name="Liu K.W."/>
            <person name="Yoshida K."/>
            <person name="Zhang L.S."/>
            <person name="Chang S.B."/>
            <person name="Chen F."/>
            <person name="Shi Y."/>
            <person name="Su Y.Y."/>
            <person name="Zhang Y.Q."/>
            <person name="Chen L.J."/>
            <person name="Yin Y."/>
            <person name="Lin M."/>
            <person name="Huang H."/>
            <person name="Deng H."/>
            <person name="Wang Z.W."/>
            <person name="Zhu S.L."/>
            <person name="Zhao X."/>
            <person name="Deng C."/>
            <person name="Niu S.C."/>
            <person name="Huang J."/>
            <person name="Wang M."/>
            <person name="Liu G.H."/>
            <person name="Yang H.J."/>
            <person name="Xiao X.J."/>
            <person name="Hsiao Y.Y."/>
            <person name="Wu W.L."/>
            <person name="Chen Y.Y."/>
            <person name="Mitsuda N."/>
            <person name="Ohme-Takagi M."/>
            <person name="Luo Y.B."/>
            <person name="Van de Peer Y."/>
            <person name="Liu Z.J."/>
        </authorList>
    </citation>
    <scope>NUCLEOTIDE SEQUENCE [LARGE SCALE GENOMIC DNA]</scope>
    <source>
        <tissue evidence="1">The whole plant</tissue>
    </source>
</reference>
<reference evidence="1 2" key="2">
    <citation type="journal article" date="2017" name="Nature">
        <title>The Apostasia genome and the evolution of orchids.</title>
        <authorList>
            <person name="Zhang G.Q."/>
            <person name="Liu K.W."/>
            <person name="Li Z."/>
            <person name="Lohaus R."/>
            <person name="Hsiao Y.Y."/>
            <person name="Niu S.C."/>
            <person name="Wang J.Y."/>
            <person name="Lin Y.C."/>
            <person name="Xu Q."/>
            <person name="Chen L.J."/>
            <person name="Yoshida K."/>
            <person name="Fujiwara S."/>
            <person name="Wang Z.W."/>
            <person name="Zhang Y.Q."/>
            <person name="Mitsuda N."/>
            <person name="Wang M."/>
            <person name="Liu G.H."/>
            <person name="Pecoraro L."/>
            <person name="Huang H.X."/>
            <person name="Xiao X.J."/>
            <person name="Lin M."/>
            <person name="Wu X.Y."/>
            <person name="Wu W.L."/>
            <person name="Chen Y.Y."/>
            <person name="Chang S.B."/>
            <person name="Sakamoto S."/>
            <person name="Ohme-Takagi M."/>
            <person name="Yagi M."/>
            <person name="Zeng S.J."/>
            <person name="Shen C.Y."/>
            <person name="Yeh C.M."/>
            <person name="Luo Y.B."/>
            <person name="Tsai W.C."/>
            <person name="Van de Peer Y."/>
            <person name="Liu Z.J."/>
        </authorList>
    </citation>
    <scope>NUCLEOTIDE SEQUENCE [LARGE SCALE GENOMIC DNA]</scope>
    <source>
        <tissue evidence="1">The whole plant</tissue>
    </source>
</reference>
<dbReference type="GO" id="GO:0030246">
    <property type="term" value="F:carbohydrate binding"/>
    <property type="evidence" value="ECO:0007669"/>
    <property type="project" value="InterPro"/>
</dbReference>
<dbReference type="PANTHER" id="PTHR48478">
    <property type="entry name" value="LECTIN-LIKE"/>
    <property type="match status" value="1"/>
</dbReference>
<accession>A0A2I0W4Y6</accession>
<keyword evidence="2" id="KW-1185">Reference proteome</keyword>
<sequence length="177" mass="20837">MTSRHSHHKGEDIFHLVKYDRENDTWRIKPRALEIIWGGDPRYWNLSAGEGPAELLQVSWLEVTGKINLSRFLKKGKEYMVKFRVELRPDNFGWGNCPVYFMVKVGEQTRLWKKAYLKLKSYGQVFDVPINQNLTFRVPESCSSEEKLMFGMYEIWKGRWKGGLVIHEVIIAPLLYV</sequence>
<protein>
    <submittedName>
        <fullName evidence="1">Protein PHLOEM PROTEIN 2-LIKE A9</fullName>
    </submittedName>
</protein>
<dbReference type="PANTHER" id="PTHR48478:SF1">
    <property type="entry name" value="LECTIN-LIKE"/>
    <property type="match status" value="1"/>
</dbReference>
<dbReference type="InterPro" id="IPR052147">
    <property type="entry name" value="PP2-like/Lectin"/>
</dbReference>
<dbReference type="AlphaFoldDB" id="A0A2I0W4Y6"/>
<evidence type="ECO:0000313" key="1">
    <source>
        <dbReference type="EMBL" id="PKU70724.1"/>
    </source>
</evidence>